<dbReference type="EMBL" id="JACHJP010000002">
    <property type="protein sequence ID" value="MBB4915634.1"/>
    <property type="molecule type" value="Genomic_DNA"/>
</dbReference>
<feature type="domain" description="CBS" evidence="3">
    <location>
        <begin position="97"/>
        <end position="153"/>
    </location>
</feature>
<sequence>MAVENTMEGRVMVMLVREVMTTDVVTVSPDDPVRRAVRVLYGHDVTAAPVLDGEGRLVGVISEMDLLRGEFERDPRSSARIVLGHSAPVPYTVADVMTSEVTTVTETTDVTAAIDLMICKRVKSLPVTRGDRVVGMLSRRDLLALLARPDEDIRADVLTALDEQYPTGPSWEVTVRDGMVELRGRHAASVDDIADLLARTVPGVVRVRHLG</sequence>
<dbReference type="InterPro" id="IPR000644">
    <property type="entry name" value="CBS_dom"/>
</dbReference>
<evidence type="ECO:0000259" key="3">
    <source>
        <dbReference type="PROSITE" id="PS51371"/>
    </source>
</evidence>
<comment type="caution">
    <text evidence="4">The sequence shown here is derived from an EMBL/GenBank/DDBJ whole genome shotgun (WGS) entry which is preliminary data.</text>
</comment>
<dbReference type="InterPro" id="IPR046342">
    <property type="entry name" value="CBS_dom_sf"/>
</dbReference>
<feature type="domain" description="CBS" evidence="3">
    <location>
        <begin position="20"/>
        <end position="78"/>
    </location>
</feature>
<keyword evidence="5" id="KW-1185">Reference proteome</keyword>
<organism evidence="4 5">
    <name type="scientific">Streptosporangium saharense</name>
    <dbReference type="NCBI Taxonomy" id="1706840"/>
    <lineage>
        <taxon>Bacteria</taxon>
        <taxon>Bacillati</taxon>
        <taxon>Actinomycetota</taxon>
        <taxon>Actinomycetes</taxon>
        <taxon>Streptosporangiales</taxon>
        <taxon>Streptosporangiaceae</taxon>
        <taxon>Streptosporangium</taxon>
    </lineage>
</organism>
<dbReference type="PANTHER" id="PTHR43080">
    <property type="entry name" value="CBS DOMAIN-CONTAINING PROTEIN CBSX3, MITOCHONDRIAL"/>
    <property type="match status" value="1"/>
</dbReference>
<dbReference type="Gene3D" id="3.10.580.10">
    <property type="entry name" value="CBS-domain"/>
    <property type="match status" value="1"/>
</dbReference>
<dbReference type="RefSeq" id="WP_184714272.1">
    <property type="nucleotide sequence ID" value="NZ_JACHJP010000002.1"/>
</dbReference>
<proteinExistence type="predicted"/>
<dbReference type="Pfam" id="PF00571">
    <property type="entry name" value="CBS"/>
    <property type="match status" value="2"/>
</dbReference>
<name>A0A7W7QLK0_9ACTN</name>
<dbReference type="PIRSF" id="PIRSF036990">
    <property type="entry name" value="UCP036990_CBS_BON"/>
    <property type="match status" value="1"/>
</dbReference>
<gene>
    <name evidence="4" type="ORF">FHS44_002719</name>
</gene>
<evidence type="ECO:0000256" key="2">
    <source>
        <dbReference type="PROSITE-ProRule" id="PRU00703"/>
    </source>
</evidence>
<evidence type="ECO:0000313" key="5">
    <source>
        <dbReference type="Proteomes" id="UP000552644"/>
    </source>
</evidence>
<evidence type="ECO:0000256" key="1">
    <source>
        <dbReference type="ARBA" id="ARBA00023122"/>
    </source>
</evidence>
<keyword evidence="1 2" id="KW-0129">CBS domain</keyword>
<protein>
    <submittedName>
        <fullName evidence="4">CBS domain-containing protein</fullName>
    </submittedName>
</protein>
<dbReference type="PROSITE" id="PS51371">
    <property type="entry name" value="CBS"/>
    <property type="match status" value="2"/>
</dbReference>
<evidence type="ECO:0000313" key="4">
    <source>
        <dbReference type="EMBL" id="MBB4915634.1"/>
    </source>
</evidence>
<dbReference type="SMART" id="SM00116">
    <property type="entry name" value="CBS"/>
    <property type="match status" value="2"/>
</dbReference>
<dbReference type="SUPFAM" id="SSF54631">
    <property type="entry name" value="CBS-domain pair"/>
    <property type="match status" value="1"/>
</dbReference>
<dbReference type="InterPro" id="IPR051257">
    <property type="entry name" value="Diverse_CBS-Domain"/>
</dbReference>
<accession>A0A7W7QLK0</accession>
<dbReference type="Proteomes" id="UP000552644">
    <property type="component" value="Unassembled WGS sequence"/>
</dbReference>
<dbReference type="InterPro" id="IPR017080">
    <property type="entry name" value="UCP036990_CBS_BON"/>
</dbReference>
<reference evidence="4 5" key="1">
    <citation type="submission" date="2020-08" db="EMBL/GenBank/DDBJ databases">
        <title>Genomic Encyclopedia of Type Strains, Phase III (KMG-III): the genomes of soil and plant-associated and newly described type strains.</title>
        <authorList>
            <person name="Whitman W."/>
        </authorList>
    </citation>
    <scope>NUCLEOTIDE SEQUENCE [LARGE SCALE GENOMIC DNA]</scope>
    <source>
        <strain evidence="4 5">CECT 8840</strain>
    </source>
</reference>
<dbReference type="PANTHER" id="PTHR43080:SF2">
    <property type="entry name" value="CBS DOMAIN-CONTAINING PROTEIN"/>
    <property type="match status" value="1"/>
</dbReference>
<dbReference type="AlphaFoldDB" id="A0A7W7QLK0"/>